<dbReference type="PANTHER" id="PTHR12526">
    <property type="entry name" value="GLYCOSYLTRANSFERASE"/>
    <property type="match status" value="1"/>
</dbReference>
<sequence length="400" mass="44397">MDDLLFLVHRIPYPPNKGDKIRSFHLLRFLSEHYRVHLATFIDQPEDRVHRARVAECCASSWFGTLDPRRDKLLSLRGLLGGEPLTLTYYRDRALRRWLRETRARHAIGRVLAFSSSMGQYLFDPACADLRRVIDLVDVDSEKWRQYAAESPPPMRWVYAREARRLGAFERRLATACDASTLVSEAEAALFRERLDDASARVEVVGNGVDTAHFAVAPGTPSPYPDLAPRLVFTGAMDYWANAQGAAWFAEQVLPRIRARRADAEFWVVGMNPTRAVRQLGRLPGVVVTGAVPDVRPYLQHAAAAVVPLHIARGIQNKVLEAMAMARPVIATPQALEGIPAAPGREARVAEAVEPFAAECLAALATSDDPMGAQGRALVERHFAWEATLPRLVELLEGGS</sequence>
<organism evidence="1 2">
    <name type="scientific">Marichromatium gracile</name>
    <name type="common">Chromatium gracile</name>
    <dbReference type="NCBI Taxonomy" id="1048"/>
    <lineage>
        <taxon>Bacteria</taxon>
        <taxon>Pseudomonadati</taxon>
        <taxon>Pseudomonadota</taxon>
        <taxon>Gammaproteobacteria</taxon>
        <taxon>Chromatiales</taxon>
        <taxon>Chromatiaceae</taxon>
        <taxon>Marichromatium</taxon>
    </lineage>
</organism>
<dbReference type="SUPFAM" id="SSF53756">
    <property type="entry name" value="UDP-Glycosyltransferase/glycogen phosphorylase"/>
    <property type="match status" value="1"/>
</dbReference>
<evidence type="ECO:0000313" key="2">
    <source>
        <dbReference type="Proteomes" id="UP000295247"/>
    </source>
</evidence>
<comment type="caution">
    <text evidence="1">The sequence shown here is derived from an EMBL/GenBank/DDBJ whole genome shotgun (WGS) entry which is preliminary data.</text>
</comment>
<gene>
    <name evidence="1" type="ORF">EDC29_10784</name>
</gene>
<dbReference type="CDD" id="cd03801">
    <property type="entry name" value="GT4_PimA-like"/>
    <property type="match status" value="1"/>
</dbReference>
<dbReference type="InterPro" id="IPR017521">
    <property type="entry name" value="Sugar_tfrase_PEP-CTERM_Stp1"/>
</dbReference>
<dbReference type="Pfam" id="PF13692">
    <property type="entry name" value="Glyco_trans_1_4"/>
    <property type="match status" value="1"/>
</dbReference>
<dbReference type="GO" id="GO:0016757">
    <property type="term" value="F:glycosyltransferase activity"/>
    <property type="evidence" value="ECO:0007669"/>
    <property type="project" value="TreeGrafter"/>
</dbReference>
<dbReference type="NCBIfam" id="TIGR03087">
    <property type="entry name" value="stp1"/>
    <property type="match status" value="1"/>
</dbReference>
<dbReference type="Gene3D" id="3.40.50.2000">
    <property type="entry name" value="Glycogen Phosphorylase B"/>
    <property type="match status" value="2"/>
</dbReference>
<accession>A0A4R4A8Q1</accession>
<proteinExistence type="predicted"/>
<dbReference type="RefSeq" id="WP_123142496.1">
    <property type="nucleotide sequence ID" value="NZ_NRRH01000004.1"/>
</dbReference>
<name>A0A4R4A8Q1_MARGR</name>
<dbReference type="Proteomes" id="UP000295247">
    <property type="component" value="Unassembled WGS sequence"/>
</dbReference>
<evidence type="ECO:0000313" key="1">
    <source>
        <dbReference type="EMBL" id="TCW35145.1"/>
    </source>
</evidence>
<keyword evidence="1" id="KW-0808">Transferase</keyword>
<protein>
    <submittedName>
        <fullName evidence="1">Sugar transferase (PEP-CTERM/EpsH1 system associated)</fullName>
    </submittedName>
</protein>
<dbReference type="EMBL" id="SMDC01000007">
    <property type="protein sequence ID" value="TCW35145.1"/>
    <property type="molecule type" value="Genomic_DNA"/>
</dbReference>
<dbReference type="PANTHER" id="PTHR12526:SF600">
    <property type="entry name" value="GLYCOSYL TRANSFERASE GROUP 1"/>
    <property type="match status" value="1"/>
</dbReference>
<dbReference type="AlphaFoldDB" id="A0A4R4A8Q1"/>
<reference evidence="1 2" key="1">
    <citation type="submission" date="2019-03" db="EMBL/GenBank/DDBJ databases">
        <title>Genomic Encyclopedia of Type Strains, Phase IV (KMG-IV): sequencing the most valuable type-strain genomes for metagenomic binning, comparative biology and taxonomic classification.</title>
        <authorList>
            <person name="Goeker M."/>
        </authorList>
    </citation>
    <scope>NUCLEOTIDE SEQUENCE [LARGE SCALE GENOMIC DNA]</scope>
    <source>
        <strain evidence="1 2">DSM 203</strain>
    </source>
</reference>